<evidence type="ECO:0000313" key="1">
    <source>
        <dbReference type="EMBL" id="QEY63224.1"/>
    </source>
</evidence>
<dbReference type="KEGG" id="plal:FXN65_14610"/>
<organism evidence="1 2">
    <name type="scientific">Metapseudomonas lalkuanensis</name>
    <dbReference type="NCBI Taxonomy" id="2604832"/>
    <lineage>
        <taxon>Bacteria</taxon>
        <taxon>Pseudomonadati</taxon>
        <taxon>Pseudomonadota</taxon>
        <taxon>Gammaproteobacteria</taxon>
        <taxon>Pseudomonadales</taxon>
        <taxon>Pseudomonadaceae</taxon>
        <taxon>Metapseudomonas</taxon>
    </lineage>
</organism>
<dbReference type="EMBL" id="CP043311">
    <property type="protein sequence ID" value="QEY63224.1"/>
    <property type="molecule type" value="Genomic_DNA"/>
</dbReference>
<dbReference type="PROSITE" id="PS51257">
    <property type="entry name" value="PROKAR_LIPOPROTEIN"/>
    <property type="match status" value="1"/>
</dbReference>
<dbReference type="Proteomes" id="UP000327179">
    <property type="component" value="Chromosome"/>
</dbReference>
<gene>
    <name evidence="1" type="ORF">FXN65_14610</name>
</gene>
<dbReference type="AlphaFoldDB" id="A0A5J6QL38"/>
<evidence type="ECO:0000313" key="2">
    <source>
        <dbReference type="Proteomes" id="UP000327179"/>
    </source>
</evidence>
<keyword evidence="2" id="KW-1185">Reference proteome</keyword>
<proteinExistence type="predicted"/>
<protein>
    <recommendedName>
        <fullName evidence="3">Lipoprotein</fullName>
    </recommendedName>
</protein>
<name>A0A5J6QL38_9GAMM</name>
<reference evidence="1 2" key="1">
    <citation type="submission" date="2019-08" db="EMBL/GenBank/DDBJ databases">
        <title>Whole-genome Sequencing of e-waste polymer degrading bacterium Pseudomonas sp. strain PE08.</title>
        <authorList>
            <person name="Kirdat K."/>
            <person name="Debbarma P."/>
            <person name="Narawade N."/>
            <person name="Suyal D."/>
            <person name="Thorat V."/>
            <person name="Shouche Y."/>
            <person name="Goel R."/>
            <person name="Yadav A."/>
        </authorList>
    </citation>
    <scope>NUCLEOTIDE SEQUENCE [LARGE SCALE GENOMIC DNA]</scope>
    <source>
        <strain evidence="1 2">PE08</strain>
    </source>
</reference>
<dbReference type="RefSeq" id="WP_151133873.1">
    <property type="nucleotide sequence ID" value="NZ_CP043311.1"/>
</dbReference>
<evidence type="ECO:0008006" key="3">
    <source>
        <dbReference type="Google" id="ProtNLM"/>
    </source>
</evidence>
<accession>A0A5J6QL38</accession>
<sequence length="81" mass="8636">MKKLHVAVIPALTALGACFGNPVTYRDEPLVAKARTGMSRQQGDRSSWTPQVNEALNQLCGSIGNAGSRSDQDDLADRAAH</sequence>